<dbReference type="KEGG" id="pfo:Pfl01_3482"/>
<dbReference type="Proteomes" id="UP000002704">
    <property type="component" value="Chromosome"/>
</dbReference>
<name>Q3KAI4_PSEPF</name>
<gene>
    <name evidence="1" type="ordered locus">Pfl01_3482</name>
</gene>
<evidence type="ECO:0000313" key="1">
    <source>
        <dbReference type="EMBL" id="ABA75220.1"/>
    </source>
</evidence>
<organism evidence="1 2">
    <name type="scientific">Pseudomonas fluorescens (strain Pf0-1)</name>
    <dbReference type="NCBI Taxonomy" id="205922"/>
    <lineage>
        <taxon>Bacteria</taxon>
        <taxon>Pseudomonadati</taxon>
        <taxon>Pseudomonadota</taxon>
        <taxon>Gammaproteobacteria</taxon>
        <taxon>Pseudomonadales</taxon>
        <taxon>Pseudomonadaceae</taxon>
        <taxon>Pseudomonas</taxon>
    </lineage>
</organism>
<protein>
    <submittedName>
        <fullName evidence="1">Uncharacterized protein</fullName>
    </submittedName>
</protein>
<evidence type="ECO:0000313" key="2">
    <source>
        <dbReference type="Proteomes" id="UP000002704"/>
    </source>
</evidence>
<sequence>MAIKTKKLTIEDKQYLIQQHPATEGCLLIEKYHNAVRAFFLNQETAVWENKELFPLIPVQAVAIDGRMLAVLMFLDKLANPDVPYEVFQQPNQPSEKLSLKELLEGKTVEQRQPLERVRTPMSYLINYAASTEQDMSLDYAEALDMFLKYVTLDGESLDYESLSYTTIHALLAEVISFNFLHIWTKKRWSLQEGYSAGGVQAPRSLERVSESFSQSNIIYTILKSELDLASLSDLALHMSVEDAYDANEAAQRDYFERAEMQKEAERQAKNNQQ</sequence>
<dbReference type="HOGENOM" id="CLU_087924_0_0_6"/>
<proteinExistence type="predicted"/>
<dbReference type="AlphaFoldDB" id="Q3KAI4"/>
<accession>Q3KAI4</accession>
<reference evidence="1 2" key="1">
    <citation type="journal article" date="2009" name="Genome Biol.">
        <title>Genomic and genetic analyses of diversity and plant interactions of Pseudomonas fluorescens.</title>
        <authorList>
            <person name="Silby M.W."/>
            <person name="Cerdeno-Tarraga A.M."/>
            <person name="Vernikos G.S."/>
            <person name="Giddens S.R."/>
            <person name="Jackson R.W."/>
            <person name="Preston G.M."/>
            <person name="Zhang X.X."/>
            <person name="Moon C.D."/>
            <person name="Gehrig S.M."/>
            <person name="Godfrey S.A."/>
            <person name="Knight C.G."/>
            <person name="Malone J.G."/>
            <person name="Robinson Z."/>
            <person name="Spiers A.J."/>
            <person name="Harris S."/>
            <person name="Challis G.L."/>
            <person name="Yaxley A.M."/>
            <person name="Harris D."/>
            <person name="Seeger K."/>
            <person name="Murphy L."/>
            <person name="Rutter S."/>
            <person name="Squares R."/>
            <person name="Quail M.A."/>
            <person name="Saunders E."/>
            <person name="Mavromatis K."/>
            <person name="Brettin T.S."/>
            <person name="Bentley S.D."/>
            <person name="Hothersall J."/>
            <person name="Stephens E."/>
            <person name="Thomas C.M."/>
            <person name="Parkhill J."/>
            <person name="Levy S.B."/>
            <person name="Rainey P.B."/>
            <person name="Thomson N.R."/>
        </authorList>
    </citation>
    <scope>NUCLEOTIDE SEQUENCE [LARGE SCALE GENOMIC DNA]</scope>
    <source>
        <strain evidence="1 2">Pf0-1</strain>
    </source>
</reference>
<dbReference type="RefSeq" id="WP_011334846.1">
    <property type="nucleotide sequence ID" value="NC_007492.2"/>
</dbReference>
<dbReference type="EMBL" id="CP000094">
    <property type="protein sequence ID" value="ABA75220.1"/>
    <property type="molecule type" value="Genomic_DNA"/>
</dbReference>